<keyword evidence="1" id="KW-0472">Membrane</keyword>
<dbReference type="InterPro" id="IPR019692">
    <property type="entry name" value="CFP-6_PH"/>
</dbReference>
<dbReference type="RefSeq" id="WP_181580240.1">
    <property type="nucleotide sequence ID" value="NZ_CP059399.1"/>
</dbReference>
<dbReference type="Pfam" id="PF10756">
    <property type="entry name" value="bPH_6"/>
    <property type="match status" value="1"/>
</dbReference>
<proteinExistence type="predicted"/>
<keyword evidence="1" id="KW-1133">Transmembrane helix</keyword>
<feature type="transmembrane region" description="Helical" evidence="1">
    <location>
        <begin position="56"/>
        <end position="73"/>
    </location>
</feature>
<sequence length="153" mass="17069">MPAAPTNDAWDLEVRPQHAIRTVRIVAVVVAALFIFGGVVLRHGSTGVNFRLADQIGMGLIGLLLAGGILLLARPRVRVGERGVQIRNLGNDNEFRWQDIRGISFPDKKSWARLELVHDEYVPIMAIRRNDKLRAATAMDRFRELGAKYSADN</sequence>
<keyword evidence="4" id="KW-1185">Reference proteome</keyword>
<keyword evidence="1" id="KW-0812">Transmembrane</keyword>
<evidence type="ECO:0000313" key="4">
    <source>
        <dbReference type="Proteomes" id="UP000515512"/>
    </source>
</evidence>
<evidence type="ECO:0000313" key="3">
    <source>
        <dbReference type="EMBL" id="QLY29034.1"/>
    </source>
</evidence>
<dbReference type="EMBL" id="CP059399">
    <property type="protein sequence ID" value="QLY29034.1"/>
    <property type="molecule type" value="Genomic_DNA"/>
</dbReference>
<feature type="transmembrane region" description="Helical" evidence="1">
    <location>
        <begin position="25"/>
        <end position="44"/>
    </location>
</feature>
<organism evidence="3 4">
    <name type="scientific">Nocardia huaxiensis</name>
    <dbReference type="NCBI Taxonomy" id="2755382"/>
    <lineage>
        <taxon>Bacteria</taxon>
        <taxon>Bacillati</taxon>
        <taxon>Actinomycetota</taxon>
        <taxon>Actinomycetes</taxon>
        <taxon>Mycobacteriales</taxon>
        <taxon>Nocardiaceae</taxon>
        <taxon>Nocardia</taxon>
    </lineage>
</organism>
<dbReference type="AlphaFoldDB" id="A0A7D6V835"/>
<gene>
    <name evidence="3" type="ORF">H0264_27480</name>
</gene>
<dbReference type="Proteomes" id="UP000515512">
    <property type="component" value="Chromosome"/>
</dbReference>
<dbReference type="KEGG" id="nhu:H0264_27480"/>
<protein>
    <submittedName>
        <fullName evidence="3">PH domain-containing protein</fullName>
    </submittedName>
</protein>
<name>A0A7D6V835_9NOCA</name>
<accession>A0A7D6V835</accession>
<reference evidence="3 4" key="1">
    <citation type="submission" date="2020-07" db="EMBL/GenBank/DDBJ databases">
        <authorList>
            <person name="Zhuang K."/>
            <person name="Ran Y."/>
        </authorList>
    </citation>
    <scope>NUCLEOTIDE SEQUENCE [LARGE SCALE GENOMIC DNA]</scope>
    <source>
        <strain evidence="3 4">WCH-YHL-001</strain>
    </source>
</reference>
<evidence type="ECO:0000256" key="1">
    <source>
        <dbReference type="SAM" id="Phobius"/>
    </source>
</evidence>
<feature type="domain" description="Low molecular weight protein antigen 6 PH" evidence="2">
    <location>
        <begin position="74"/>
        <end position="144"/>
    </location>
</feature>
<evidence type="ECO:0000259" key="2">
    <source>
        <dbReference type="Pfam" id="PF10756"/>
    </source>
</evidence>